<feature type="compositionally biased region" description="Low complexity" evidence="1">
    <location>
        <begin position="110"/>
        <end position="122"/>
    </location>
</feature>
<evidence type="ECO:0000313" key="2">
    <source>
        <dbReference type="EMBL" id="CAA9505323.1"/>
    </source>
</evidence>
<gene>
    <name evidence="2" type="ORF">AVDCRST_MAG13-2497</name>
</gene>
<evidence type="ECO:0000256" key="1">
    <source>
        <dbReference type="SAM" id="MobiDB-lite"/>
    </source>
</evidence>
<protein>
    <submittedName>
        <fullName evidence="2">Transcriptional regulator, AcrR family</fullName>
    </submittedName>
</protein>
<feature type="non-terminal residue" evidence="2">
    <location>
        <position position="193"/>
    </location>
</feature>
<feature type="compositionally biased region" description="Basic residues" evidence="1">
    <location>
        <begin position="73"/>
        <end position="89"/>
    </location>
</feature>
<dbReference type="AlphaFoldDB" id="A0A6J4SU57"/>
<accession>A0A6J4SU57</accession>
<dbReference type="EMBL" id="CADCVO010000396">
    <property type="protein sequence ID" value="CAA9505323.1"/>
    <property type="molecule type" value="Genomic_DNA"/>
</dbReference>
<organism evidence="2">
    <name type="scientific">uncultured Solirubrobacteraceae bacterium</name>
    <dbReference type="NCBI Taxonomy" id="1162706"/>
    <lineage>
        <taxon>Bacteria</taxon>
        <taxon>Bacillati</taxon>
        <taxon>Actinomycetota</taxon>
        <taxon>Thermoleophilia</taxon>
        <taxon>Solirubrobacterales</taxon>
        <taxon>Solirubrobacteraceae</taxon>
        <taxon>environmental samples</taxon>
    </lineage>
</organism>
<feature type="compositionally biased region" description="Basic residues" evidence="1">
    <location>
        <begin position="184"/>
        <end position="193"/>
    </location>
</feature>
<feature type="compositionally biased region" description="Basic residues" evidence="1">
    <location>
        <begin position="98"/>
        <end position="109"/>
    </location>
</feature>
<feature type="non-terminal residue" evidence="2">
    <location>
        <position position="1"/>
    </location>
</feature>
<feature type="compositionally biased region" description="Basic and acidic residues" evidence="1">
    <location>
        <begin position="19"/>
        <end position="39"/>
    </location>
</feature>
<feature type="compositionally biased region" description="Basic and acidic residues" evidence="1">
    <location>
        <begin position="149"/>
        <end position="166"/>
    </location>
</feature>
<reference evidence="2" key="1">
    <citation type="submission" date="2020-02" db="EMBL/GenBank/DDBJ databases">
        <authorList>
            <person name="Meier V. D."/>
        </authorList>
    </citation>
    <scope>NUCLEOTIDE SEQUENCE</scope>
    <source>
        <strain evidence="2">AVDCRST_MAG13</strain>
    </source>
</reference>
<sequence>DASRLQPRPHPLHRRRAARGRDRGGDAPLRPDGDAHVDPGGRQGRGDLPGLPLPPLPHQGRPRGGGRPPLPRPHPRHVRRRHRPRHAGRRGPAGGHGRLLRRAHGRPRAAHAAAPCPGGQHPARGRAGRLPRGLPAPRGPHPRAHGGHGRADQAVHGPRDAHQRDDRHRRRRGRRGLGADHRPPRTARRHGLL</sequence>
<name>A0A6J4SU57_9ACTN</name>
<proteinExistence type="predicted"/>
<feature type="region of interest" description="Disordered" evidence="1">
    <location>
        <begin position="1"/>
        <end position="193"/>
    </location>
</feature>